<feature type="modified residue" description="4-aspartylphosphate" evidence="3">
    <location>
        <position position="47"/>
    </location>
</feature>
<dbReference type="SUPFAM" id="SSF52172">
    <property type="entry name" value="CheY-like"/>
    <property type="match status" value="1"/>
</dbReference>
<dbReference type="OrthoDB" id="9816343at2"/>
<comment type="caution">
    <text evidence="5">The sequence shown here is derived from an EMBL/GenBank/DDBJ whole genome shotgun (WGS) entry which is preliminary data.</text>
</comment>
<dbReference type="AlphaFoldDB" id="A0A7C9IX52"/>
<evidence type="ECO:0000313" key="6">
    <source>
        <dbReference type="Proteomes" id="UP000482487"/>
    </source>
</evidence>
<dbReference type="PANTHER" id="PTHR45339">
    <property type="entry name" value="HYBRID SIGNAL TRANSDUCTION HISTIDINE KINASE J"/>
    <property type="match status" value="1"/>
</dbReference>
<keyword evidence="1 3" id="KW-0597">Phosphoprotein</keyword>
<evidence type="ECO:0000256" key="2">
    <source>
        <dbReference type="ARBA" id="ARBA00023012"/>
    </source>
</evidence>
<dbReference type="InterPro" id="IPR011006">
    <property type="entry name" value="CheY-like_superfamily"/>
</dbReference>
<dbReference type="PROSITE" id="PS50110">
    <property type="entry name" value="RESPONSE_REGULATORY"/>
    <property type="match status" value="1"/>
</dbReference>
<keyword evidence="6" id="KW-1185">Reference proteome</keyword>
<protein>
    <submittedName>
        <fullName evidence="5">Response regulator</fullName>
    </submittedName>
</protein>
<evidence type="ECO:0000313" key="5">
    <source>
        <dbReference type="EMBL" id="MYL85383.1"/>
    </source>
</evidence>
<dbReference type="Gene3D" id="3.40.50.2300">
    <property type="match status" value="1"/>
</dbReference>
<dbReference type="CDD" id="cd17546">
    <property type="entry name" value="REC_hyHK_CKI1_RcsC-like"/>
    <property type="match status" value="1"/>
</dbReference>
<gene>
    <name evidence="5" type="ORF">GTA51_20065</name>
</gene>
<organism evidence="5 6">
    <name type="scientific">Solidesulfovibrio aerotolerans</name>
    <dbReference type="NCBI Taxonomy" id="295255"/>
    <lineage>
        <taxon>Bacteria</taxon>
        <taxon>Pseudomonadati</taxon>
        <taxon>Thermodesulfobacteriota</taxon>
        <taxon>Desulfovibrionia</taxon>
        <taxon>Desulfovibrionales</taxon>
        <taxon>Desulfovibrionaceae</taxon>
        <taxon>Solidesulfovibrio</taxon>
    </lineage>
</organism>
<dbReference type="Pfam" id="PF00072">
    <property type="entry name" value="Response_reg"/>
    <property type="match status" value="1"/>
</dbReference>
<keyword evidence="2" id="KW-0902">Two-component regulatory system</keyword>
<evidence type="ECO:0000259" key="4">
    <source>
        <dbReference type="PROSITE" id="PS50110"/>
    </source>
</evidence>
<name>A0A7C9IX52_9BACT</name>
<dbReference type="GO" id="GO:0000160">
    <property type="term" value="P:phosphorelay signal transduction system"/>
    <property type="evidence" value="ECO:0007669"/>
    <property type="project" value="UniProtKB-KW"/>
</dbReference>
<evidence type="ECO:0000256" key="1">
    <source>
        <dbReference type="ARBA" id="ARBA00022553"/>
    </source>
</evidence>
<evidence type="ECO:0000256" key="3">
    <source>
        <dbReference type="PROSITE-ProRule" id="PRU00169"/>
    </source>
</evidence>
<dbReference type="PANTHER" id="PTHR45339:SF1">
    <property type="entry name" value="HYBRID SIGNAL TRANSDUCTION HISTIDINE KINASE J"/>
    <property type="match status" value="1"/>
</dbReference>
<accession>A0A7C9IX52</accession>
<dbReference type="InterPro" id="IPR001789">
    <property type="entry name" value="Sig_transdc_resp-reg_receiver"/>
</dbReference>
<feature type="domain" description="Response regulatory" evidence="4">
    <location>
        <begin position="1"/>
        <end position="117"/>
    </location>
</feature>
<reference evidence="5 6" key="1">
    <citation type="submission" date="2020-01" db="EMBL/GenBank/DDBJ databases">
        <title>Genome sequence of Desulfovibrio aerotolerans DSM 16695(T).</title>
        <authorList>
            <person name="Karnachuk O."/>
            <person name="Avakyan M."/>
            <person name="Mardanov A."/>
            <person name="Kadnikov V."/>
            <person name="Ravin N."/>
        </authorList>
    </citation>
    <scope>NUCLEOTIDE SEQUENCE [LARGE SCALE GENOMIC DNA]</scope>
    <source>
        <strain evidence="5 6">DSM 16695</strain>
    </source>
</reference>
<proteinExistence type="predicted"/>
<dbReference type="SMART" id="SM00448">
    <property type="entry name" value="REC"/>
    <property type="match status" value="1"/>
</dbReference>
<sequence length="122" mass="13550">MVEDEKLNRAVAVKLLKKQGYEVVTAKDGQEALDKLSDCKIDFIFMDVQMPVMDGVTATKIIRTSSEFVAKSNIPIVAMTAHAMSGDKEAFLDAGMDDYISKPFDKETLFAVIQRVLSRKSN</sequence>
<dbReference type="RefSeq" id="WP_160964259.1">
    <property type="nucleotide sequence ID" value="NZ_WVUD01000093.1"/>
</dbReference>
<dbReference type="Proteomes" id="UP000482487">
    <property type="component" value="Unassembled WGS sequence"/>
</dbReference>
<dbReference type="EMBL" id="WVUD01000093">
    <property type="protein sequence ID" value="MYL85383.1"/>
    <property type="molecule type" value="Genomic_DNA"/>
</dbReference>